<reference evidence="1" key="3">
    <citation type="submission" date="2025-09" db="UniProtKB">
        <authorList>
            <consortium name="Ensembl"/>
        </authorList>
    </citation>
    <scope>IDENTIFICATION</scope>
</reference>
<organism evidence="1 2">
    <name type="scientific">Sus scrofa</name>
    <name type="common">Pig</name>
    <dbReference type="NCBI Taxonomy" id="9823"/>
    <lineage>
        <taxon>Eukaryota</taxon>
        <taxon>Metazoa</taxon>
        <taxon>Chordata</taxon>
        <taxon>Craniata</taxon>
        <taxon>Vertebrata</taxon>
        <taxon>Euteleostomi</taxon>
        <taxon>Mammalia</taxon>
        <taxon>Eutheria</taxon>
        <taxon>Laurasiatheria</taxon>
        <taxon>Artiodactyla</taxon>
        <taxon>Suina</taxon>
        <taxon>Suidae</taxon>
        <taxon>Sus</taxon>
    </lineage>
</organism>
<evidence type="ECO:0000313" key="2">
    <source>
        <dbReference type="Proteomes" id="UP000008227"/>
    </source>
</evidence>
<reference evidence="1" key="1">
    <citation type="journal article" date="2020" name="Gigascience">
        <title>An improved pig reference genome sequence to enable pig genetics and genomics research.</title>
        <authorList>
            <person name="Warr A."/>
            <person name="Affara N."/>
            <person name="Aken B."/>
            <person name="Beiki H."/>
            <person name="Bickhart D.M."/>
            <person name="Billis K."/>
            <person name="Chow W."/>
            <person name="Eory L."/>
            <person name="Finlayson H.A."/>
            <person name="Flicek P."/>
            <person name="Giron C.G."/>
            <person name="Griffin D.K."/>
            <person name="Hall R."/>
            <person name="Hannum G."/>
            <person name="Hourlier T."/>
            <person name="Howe K."/>
            <person name="Hume D.A."/>
            <person name="Izuogu O."/>
            <person name="Kim K."/>
            <person name="Koren S."/>
            <person name="Liu H."/>
            <person name="Manchanda N."/>
            <person name="Martin F.J."/>
            <person name="Nonneman D.J."/>
            <person name="O'Connor R.E."/>
            <person name="Phillippy A.M."/>
            <person name="Rohrer G.A."/>
            <person name="Rosen B.D."/>
            <person name="Rund L.A."/>
            <person name="Sargent C.A."/>
            <person name="Schook L.B."/>
            <person name="Schroeder S.G."/>
            <person name="Schwartz A.S."/>
            <person name="Skinner B.M."/>
            <person name="Talbot R."/>
            <person name="Tseng E."/>
            <person name="Tuggle C.K."/>
            <person name="Watson M."/>
            <person name="Smith T.P.L."/>
            <person name="Archibald A.L."/>
        </authorList>
    </citation>
    <scope>NUCLEOTIDE SEQUENCE [LARGE SCALE GENOMIC DNA]</scope>
    <source>
        <strain evidence="1">Duroc</strain>
    </source>
</reference>
<proteinExistence type="predicted"/>
<dbReference type="Ensembl" id="ENSSSCT00000099029.1">
    <property type="protein sequence ID" value="ENSSSCP00000080831.1"/>
    <property type="gene ID" value="ENSSSCG00000056553.1"/>
</dbReference>
<reference evidence="1" key="2">
    <citation type="submission" date="2025-08" db="UniProtKB">
        <authorList>
            <consortium name="Ensembl"/>
        </authorList>
    </citation>
    <scope>IDENTIFICATION</scope>
</reference>
<keyword evidence="2" id="KW-1185">Reference proteome</keyword>
<protein>
    <submittedName>
        <fullName evidence="1">Uncharacterized protein</fullName>
    </submittedName>
</protein>
<evidence type="ECO:0000313" key="1">
    <source>
        <dbReference type="Ensembl" id="ENSSSCP00000080831.1"/>
    </source>
</evidence>
<dbReference type="GeneTree" id="ENSGT01150000286916"/>
<sequence length="98" mass="11846">MRYHFTQARMALIKKSTNNQYWRGFREKKNLLRCWWECKLVEALWKTVWRYLRKLNRELSCDRAIPFLGLYLGKTAVQKDTCIQVFIAVLSTVAKTWN</sequence>
<dbReference type="Proteomes" id="UP000008227">
    <property type="component" value="Chromosome 14"/>
</dbReference>
<name>A0A8W4FMX0_PIG</name>
<accession>A0A8W4FMX0</accession>
<dbReference type="AlphaFoldDB" id="A0A8W4FMX0"/>